<comment type="caution">
    <text evidence="5">The sequence shown here is derived from an EMBL/GenBank/DDBJ whole genome shotgun (WGS) entry which is preliminary data.</text>
</comment>
<dbReference type="InterPro" id="IPR028082">
    <property type="entry name" value="Peripla_BP_I"/>
</dbReference>
<feature type="chain" id="PRO_5045291657" evidence="3">
    <location>
        <begin position="24"/>
        <end position="438"/>
    </location>
</feature>
<dbReference type="PANTHER" id="PTHR47235:SF1">
    <property type="entry name" value="BLR6548 PROTEIN"/>
    <property type="match status" value="1"/>
</dbReference>
<dbReference type="SUPFAM" id="SSF53822">
    <property type="entry name" value="Periplasmic binding protein-like I"/>
    <property type="match status" value="1"/>
</dbReference>
<reference evidence="5 6" key="1">
    <citation type="submission" date="2023-07" db="EMBL/GenBank/DDBJ databases">
        <title>Sorghum-associated microbial communities from plants grown in Nebraska, USA.</title>
        <authorList>
            <person name="Schachtman D."/>
        </authorList>
    </citation>
    <scope>NUCLEOTIDE SEQUENCE [LARGE SCALE GENOMIC DNA]</scope>
    <source>
        <strain evidence="5 6">BE314</strain>
    </source>
</reference>
<dbReference type="InterPro" id="IPR028081">
    <property type="entry name" value="Leu-bd"/>
</dbReference>
<dbReference type="Gene3D" id="3.40.50.2300">
    <property type="match status" value="2"/>
</dbReference>
<sequence length="438" mass="47872">MKTLITCAALAALQLFAAPAAVAQAKEQFFPLLVYRTGPYSPNGTPWANGKQDYIKLINARDGGVNGVKLTFEECETGYATDKGVECYERLKGKGASVFDPQATGITFALTDKVPNDKIPLITLGYGLSASADGGVFAWNFPLMGSYWTAADALIQHLGKKEGGLDKLKGKKIALVYHDSPFGKEPIPMLEERQKMHGFELIKIPVTAPGVEQKSAWLEVRKQRPDYVLLWGWGVMNSTALKEAQATGYPREKMYGVWWSGAEPDVKDVGEGAKGYNALNLNTSGQSPKVIQDILKHVHDKGQGTGPKDEVGSVLYTRGLVIQALAVEAVRRAQERFGKGKVMTGEQVRWGLENLALDDKKLAALGLTGVIRPISTSCFDHQGSTSVRVHTWDGAKWNFSSDWYQADEQIIKPMVKAAADKYAGEKKLTRRTSADCQS</sequence>
<evidence type="ECO:0000256" key="3">
    <source>
        <dbReference type="SAM" id="SignalP"/>
    </source>
</evidence>
<evidence type="ECO:0000313" key="5">
    <source>
        <dbReference type="EMBL" id="MDR7272724.1"/>
    </source>
</evidence>
<proteinExistence type="inferred from homology"/>
<dbReference type="RefSeq" id="WP_310272364.1">
    <property type="nucleotide sequence ID" value="NZ_JAVDXU010000005.1"/>
</dbReference>
<accession>A0ABU1YV33</accession>
<keyword evidence="6" id="KW-1185">Reference proteome</keyword>
<keyword evidence="2 3" id="KW-0732">Signal</keyword>
<dbReference type="PANTHER" id="PTHR47235">
    <property type="entry name" value="BLR6548 PROTEIN"/>
    <property type="match status" value="1"/>
</dbReference>
<protein>
    <submittedName>
        <fullName evidence="5">Branched-chain amino acid transport system substrate-binding protein</fullName>
    </submittedName>
</protein>
<evidence type="ECO:0000256" key="2">
    <source>
        <dbReference type="ARBA" id="ARBA00022729"/>
    </source>
</evidence>
<name>A0ABU1YV33_ROSSA</name>
<dbReference type="EMBL" id="JAVDXU010000005">
    <property type="protein sequence ID" value="MDR7272724.1"/>
    <property type="molecule type" value="Genomic_DNA"/>
</dbReference>
<dbReference type="Proteomes" id="UP001180453">
    <property type="component" value="Unassembled WGS sequence"/>
</dbReference>
<organism evidence="5 6">
    <name type="scientific">Roseateles saccharophilus</name>
    <name type="common">Pseudomonas saccharophila</name>
    <dbReference type="NCBI Taxonomy" id="304"/>
    <lineage>
        <taxon>Bacteria</taxon>
        <taxon>Pseudomonadati</taxon>
        <taxon>Pseudomonadota</taxon>
        <taxon>Betaproteobacteria</taxon>
        <taxon>Burkholderiales</taxon>
        <taxon>Sphaerotilaceae</taxon>
        <taxon>Roseateles</taxon>
    </lineage>
</organism>
<dbReference type="CDD" id="cd06334">
    <property type="entry name" value="PBP1_ABC_ligand_binding-like"/>
    <property type="match status" value="1"/>
</dbReference>
<gene>
    <name evidence="5" type="ORF">J2X20_005407</name>
</gene>
<feature type="signal peptide" evidence="3">
    <location>
        <begin position="1"/>
        <end position="23"/>
    </location>
</feature>
<evidence type="ECO:0000259" key="4">
    <source>
        <dbReference type="Pfam" id="PF13458"/>
    </source>
</evidence>
<evidence type="ECO:0000256" key="1">
    <source>
        <dbReference type="ARBA" id="ARBA00010062"/>
    </source>
</evidence>
<dbReference type="Pfam" id="PF13458">
    <property type="entry name" value="Peripla_BP_6"/>
    <property type="match status" value="1"/>
</dbReference>
<evidence type="ECO:0000313" key="6">
    <source>
        <dbReference type="Proteomes" id="UP001180453"/>
    </source>
</evidence>
<feature type="domain" description="Leucine-binding protein" evidence="4">
    <location>
        <begin position="31"/>
        <end position="394"/>
    </location>
</feature>
<comment type="similarity">
    <text evidence="1">Belongs to the leucine-binding protein family.</text>
</comment>